<dbReference type="InterPro" id="IPR003309">
    <property type="entry name" value="SCAN_dom"/>
</dbReference>
<dbReference type="Gene3D" id="1.10.4020.10">
    <property type="entry name" value="DNA breaking-rejoining enzymes"/>
    <property type="match status" value="1"/>
</dbReference>
<keyword evidence="1" id="KW-0862">Zinc</keyword>
<dbReference type="Proteomes" id="UP000594220">
    <property type="component" value="Unplaced"/>
</dbReference>
<feature type="region of interest" description="Disordered" evidence="3">
    <location>
        <begin position="124"/>
        <end position="182"/>
    </location>
</feature>
<keyword evidence="2" id="KW-0175">Coiled coil</keyword>
<evidence type="ECO:0000256" key="1">
    <source>
        <dbReference type="PROSITE-ProRule" id="PRU00047"/>
    </source>
</evidence>
<feature type="domain" description="CCHC-type" evidence="4">
    <location>
        <begin position="186"/>
        <end position="201"/>
    </location>
</feature>
<evidence type="ECO:0000256" key="3">
    <source>
        <dbReference type="SAM" id="MobiDB-lite"/>
    </source>
</evidence>
<feature type="compositionally biased region" description="Gly residues" evidence="3">
    <location>
        <begin position="149"/>
        <end position="158"/>
    </location>
</feature>
<evidence type="ECO:0000256" key="2">
    <source>
        <dbReference type="SAM" id="Coils"/>
    </source>
</evidence>
<feature type="coiled-coil region" evidence="2">
    <location>
        <begin position="6"/>
        <end position="49"/>
    </location>
</feature>
<dbReference type="GO" id="GO:0008270">
    <property type="term" value="F:zinc ion binding"/>
    <property type="evidence" value="ECO:0007669"/>
    <property type="project" value="UniProtKB-KW"/>
</dbReference>
<evidence type="ECO:0000313" key="6">
    <source>
        <dbReference type="Ensembl" id="ENSCPRP00005018112.1"/>
    </source>
</evidence>
<evidence type="ECO:0000259" key="5">
    <source>
        <dbReference type="PROSITE" id="PS50804"/>
    </source>
</evidence>
<dbReference type="SMART" id="SM00343">
    <property type="entry name" value="ZnF_C2HC"/>
    <property type="match status" value="1"/>
</dbReference>
<dbReference type="SUPFAM" id="SSF57756">
    <property type="entry name" value="Retrovirus zinc finger-like domains"/>
    <property type="match status" value="1"/>
</dbReference>
<dbReference type="InterPro" id="IPR038269">
    <property type="entry name" value="SCAN_sf"/>
</dbReference>
<dbReference type="GO" id="GO:0003676">
    <property type="term" value="F:nucleic acid binding"/>
    <property type="evidence" value="ECO:0007669"/>
    <property type="project" value="InterPro"/>
</dbReference>
<accession>A0A7M4F3Z9</accession>
<dbReference type="PROSITE" id="PS50804">
    <property type="entry name" value="SCAN_BOX"/>
    <property type="match status" value="1"/>
</dbReference>
<dbReference type="PROSITE" id="PS50158">
    <property type="entry name" value="ZF_CCHC"/>
    <property type="match status" value="1"/>
</dbReference>
<dbReference type="Ensembl" id="ENSCPRT00005021195.1">
    <property type="protein sequence ID" value="ENSCPRP00005018112.1"/>
    <property type="gene ID" value="ENSCPRG00005012633.1"/>
</dbReference>
<keyword evidence="1" id="KW-0863">Zinc-finger</keyword>
<dbReference type="SUPFAM" id="SSF47353">
    <property type="entry name" value="Retrovirus capsid dimerization domain-like"/>
    <property type="match status" value="1"/>
</dbReference>
<organism evidence="6 7">
    <name type="scientific">Crocodylus porosus</name>
    <name type="common">Saltwater crocodile</name>
    <name type="synonym">Estuarine crocodile</name>
    <dbReference type="NCBI Taxonomy" id="8502"/>
    <lineage>
        <taxon>Eukaryota</taxon>
        <taxon>Metazoa</taxon>
        <taxon>Chordata</taxon>
        <taxon>Craniata</taxon>
        <taxon>Vertebrata</taxon>
        <taxon>Euteleostomi</taxon>
        <taxon>Archelosauria</taxon>
        <taxon>Archosauria</taxon>
        <taxon>Crocodylia</taxon>
        <taxon>Longirostres</taxon>
        <taxon>Crocodylidae</taxon>
        <taxon>Crocodylus</taxon>
    </lineage>
</organism>
<dbReference type="Pfam" id="PF00098">
    <property type="entry name" value="zf-CCHC"/>
    <property type="match status" value="1"/>
</dbReference>
<reference evidence="6" key="1">
    <citation type="submission" date="2025-08" db="UniProtKB">
        <authorList>
            <consortium name="Ensembl"/>
        </authorList>
    </citation>
    <scope>IDENTIFICATION</scope>
</reference>
<dbReference type="AlphaFoldDB" id="A0A7M4F3Z9"/>
<feature type="domain" description="SCAN box" evidence="5">
    <location>
        <begin position="85"/>
        <end position="127"/>
    </location>
</feature>
<keyword evidence="7" id="KW-1185">Reference proteome</keyword>
<evidence type="ECO:0000259" key="4">
    <source>
        <dbReference type="PROSITE" id="PS50158"/>
    </source>
</evidence>
<sequence>MRLEAEEREQESKRKYELELKRMELEVKKMELAEKTAQHEAEAQEARLKREHELEVLHLQPKPDSPAFSRYRVGDDPDVFLSIFERQLLHLTVLDQFYYRCPRESKTLVKDRGPKTGPEAAEIADQLLLNREGSDKKPPYSGKEHKGVQRGGRGGPGPKGEKGPSQTEQKEAPDLTKPTNSEKRGCYNCGEPGHIKPHCTKLTQCMRFLSENCSSTELNLDLFPTRSTLGFLAFSILDYLCGIAARWSDPLV</sequence>
<name>A0A7M4F3Z9_CROPO</name>
<keyword evidence="1" id="KW-0479">Metal-binding</keyword>
<dbReference type="PANTHER" id="PTHR46888:SF1">
    <property type="entry name" value="RIBONUCLEASE H"/>
    <property type="match status" value="1"/>
</dbReference>
<dbReference type="InterPro" id="IPR036875">
    <property type="entry name" value="Znf_CCHC_sf"/>
</dbReference>
<proteinExistence type="predicted"/>
<dbReference type="Gene3D" id="4.10.60.10">
    <property type="entry name" value="Zinc finger, CCHC-type"/>
    <property type="match status" value="1"/>
</dbReference>
<evidence type="ECO:0000313" key="7">
    <source>
        <dbReference type="Proteomes" id="UP000594220"/>
    </source>
</evidence>
<evidence type="ECO:0008006" key="8">
    <source>
        <dbReference type="Google" id="ProtNLM"/>
    </source>
</evidence>
<dbReference type="PANTHER" id="PTHR46888">
    <property type="entry name" value="ZINC KNUCKLE DOMAINCONTAINING PROTEIN-RELATED"/>
    <property type="match status" value="1"/>
</dbReference>
<reference evidence="6" key="2">
    <citation type="submission" date="2025-09" db="UniProtKB">
        <authorList>
            <consortium name="Ensembl"/>
        </authorList>
    </citation>
    <scope>IDENTIFICATION</scope>
</reference>
<feature type="compositionally biased region" description="Basic and acidic residues" evidence="3">
    <location>
        <begin position="168"/>
        <end position="182"/>
    </location>
</feature>
<protein>
    <recommendedName>
        <fullName evidence="8">CCHC-type domain-containing protein</fullName>
    </recommendedName>
</protein>
<dbReference type="InterPro" id="IPR001878">
    <property type="entry name" value="Znf_CCHC"/>
</dbReference>
<feature type="compositionally biased region" description="Basic and acidic residues" evidence="3">
    <location>
        <begin position="132"/>
        <end position="147"/>
    </location>
</feature>